<dbReference type="Gene3D" id="3.30.499.10">
    <property type="entry name" value="Aconitase, domain 3"/>
    <property type="match status" value="2"/>
</dbReference>
<protein>
    <submittedName>
        <fullName evidence="8">3-isopropylmalate dehydratase large subunit</fullName>
        <ecNumber evidence="8">4.2.1.33</ecNumber>
    </submittedName>
</protein>
<evidence type="ECO:0000259" key="6">
    <source>
        <dbReference type="Pfam" id="PF00330"/>
    </source>
</evidence>
<dbReference type="PRINTS" id="PR00415">
    <property type="entry name" value="ACONITASE"/>
</dbReference>
<dbReference type="PANTHER" id="PTHR43822">
    <property type="entry name" value="HOMOACONITASE, MITOCHONDRIAL-RELATED"/>
    <property type="match status" value="1"/>
</dbReference>
<dbReference type="PANTHER" id="PTHR43822:SF2">
    <property type="entry name" value="HOMOACONITASE, MITOCHONDRIAL"/>
    <property type="match status" value="1"/>
</dbReference>
<dbReference type="InterPro" id="IPR001030">
    <property type="entry name" value="Acoase/IPM_deHydtase_lsu_aba"/>
</dbReference>
<keyword evidence="3" id="KW-0411">Iron-sulfur</keyword>
<comment type="caution">
    <text evidence="8">The sequence shown here is derived from an EMBL/GenBank/DDBJ whole genome shotgun (WGS) entry which is preliminary data.</text>
</comment>
<keyword evidence="2" id="KW-0408">Iron</keyword>
<dbReference type="InterPro" id="IPR050067">
    <property type="entry name" value="IPM_dehydratase_rel_enz"/>
</dbReference>
<feature type="compositionally biased region" description="Low complexity" evidence="5">
    <location>
        <begin position="448"/>
        <end position="463"/>
    </location>
</feature>
<dbReference type="Pfam" id="PF00330">
    <property type="entry name" value="Aconitase"/>
    <property type="match status" value="1"/>
</dbReference>
<reference evidence="8" key="1">
    <citation type="submission" date="2019-03" db="EMBL/GenBank/DDBJ databases">
        <title>Lake Tanganyika Metagenome-Assembled Genomes (MAGs).</title>
        <authorList>
            <person name="Tran P."/>
        </authorList>
    </citation>
    <scope>NUCLEOTIDE SEQUENCE</scope>
    <source>
        <strain evidence="8">M_DeepCast_400m_m2_100</strain>
    </source>
</reference>
<evidence type="ECO:0000256" key="5">
    <source>
        <dbReference type="SAM" id="MobiDB-lite"/>
    </source>
</evidence>
<proteinExistence type="predicted"/>
<evidence type="ECO:0000256" key="4">
    <source>
        <dbReference type="ARBA" id="ARBA00023239"/>
    </source>
</evidence>
<dbReference type="SUPFAM" id="SSF53732">
    <property type="entry name" value="Aconitase iron-sulfur domain"/>
    <property type="match status" value="1"/>
</dbReference>
<dbReference type="NCBIfam" id="TIGR02087">
    <property type="entry name" value="LEUD_arch"/>
    <property type="match status" value="1"/>
</dbReference>
<name>A0A937X976_UNCEI</name>
<sequence>MGRTMIEKVLGAHAGRAASPGDIVDVRIDVRVARDFGGANVVQNIRDSGLGIDDPARTFFTFDCNPGGSDQKYATNQQICRIFARERGIGVFDIDRGIGTHLAIDEGLVVPGETFVSTDSHANILGAIGAFGQGMGDLDIAHAFAHGRVWFKVPPTVKVILRGEPSPRAHAKDLTLACLRRLGANGLLGFAAEFTGEAVAGLDLAGRITMASMATEMGGIIALFTPNEEVLEYCSSAAGRPVAPVAADSDAHYEAEIEIDVEGLEPMISRPGKPEDVVPVAEVAGRKIGSSFIGSCTDGRYEDLQVAADILRGRTIAPGVLLKIVPATDRIWRRCLDEGLLAVFKDAGALVGNAGCAGCAAGQIGQNGPGEVTVSTGNRNYPGKQGRGEVYLCSPAVAAASALAGVIATPESMPARPVLFEIGGGGAAGADPERAAGEGGPKRGQGAGAAPAGDAGGSPEAGPVRPTRLRGRVWVIPEDNIDTDMIYHNRHLAVTDIREMGQYAFGNLKGREGFAAQAKAGDIVVVGKNFGCGSSRQQAVDCFVSLGTALVVAESFGAIYERNAINQGFPIMTADLARSGLADGDEIEVDLTTGRIALPSGGTAEGRPFADVQLEIYRRGGLLQKV</sequence>
<feature type="region of interest" description="Disordered" evidence="5">
    <location>
        <begin position="429"/>
        <end position="466"/>
    </location>
</feature>
<dbReference type="InterPro" id="IPR036008">
    <property type="entry name" value="Aconitase_4Fe-4S_dom"/>
</dbReference>
<dbReference type="InterPro" id="IPR011827">
    <property type="entry name" value="LeuD_type2/HacB/DmdB"/>
</dbReference>
<evidence type="ECO:0000313" key="9">
    <source>
        <dbReference type="Proteomes" id="UP000748308"/>
    </source>
</evidence>
<dbReference type="GO" id="GO:0051536">
    <property type="term" value="F:iron-sulfur cluster binding"/>
    <property type="evidence" value="ECO:0007669"/>
    <property type="project" value="UniProtKB-KW"/>
</dbReference>
<evidence type="ECO:0000313" key="8">
    <source>
        <dbReference type="EMBL" id="MBM3317855.1"/>
    </source>
</evidence>
<accession>A0A937X976</accession>
<evidence type="ECO:0000256" key="2">
    <source>
        <dbReference type="ARBA" id="ARBA00023004"/>
    </source>
</evidence>
<dbReference type="GO" id="GO:0170038">
    <property type="term" value="P:proteinogenic amino acid biosynthetic process"/>
    <property type="evidence" value="ECO:0007669"/>
    <property type="project" value="UniProtKB-ARBA"/>
</dbReference>
<dbReference type="AlphaFoldDB" id="A0A937X976"/>
<dbReference type="Proteomes" id="UP000748308">
    <property type="component" value="Unassembled WGS sequence"/>
</dbReference>
<evidence type="ECO:0000256" key="1">
    <source>
        <dbReference type="ARBA" id="ARBA00022723"/>
    </source>
</evidence>
<keyword evidence="1" id="KW-0479">Metal-binding</keyword>
<dbReference type="GO" id="GO:0003861">
    <property type="term" value="F:3-isopropylmalate dehydratase activity"/>
    <property type="evidence" value="ECO:0007669"/>
    <property type="project" value="UniProtKB-EC"/>
</dbReference>
<dbReference type="EMBL" id="VGIY01000203">
    <property type="protein sequence ID" value="MBM3317855.1"/>
    <property type="molecule type" value="Genomic_DNA"/>
</dbReference>
<dbReference type="SUPFAM" id="SSF52016">
    <property type="entry name" value="LeuD/IlvD-like"/>
    <property type="match status" value="1"/>
</dbReference>
<keyword evidence="4 8" id="KW-0456">Lyase</keyword>
<feature type="domain" description="Aconitase/3-isopropylmalate dehydratase large subunit alpha/beta/alpha" evidence="6">
    <location>
        <begin position="8"/>
        <end position="405"/>
    </location>
</feature>
<dbReference type="EC" id="4.2.1.33" evidence="8"/>
<dbReference type="NCBIfam" id="NF001614">
    <property type="entry name" value="PRK00402.1"/>
    <property type="match status" value="1"/>
</dbReference>
<feature type="compositionally biased region" description="Gly residues" evidence="5">
    <location>
        <begin position="437"/>
        <end position="447"/>
    </location>
</feature>
<dbReference type="InterPro" id="IPR015928">
    <property type="entry name" value="Aconitase/3IPM_dehydase_swvl"/>
</dbReference>
<dbReference type="GO" id="GO:0046872">
    <property type="term" value="F:metal ion binding"/>
    <property type="evidence" value="ECO:0007669"/>
    <property type="project" value="UniProtKB-KW"/>
</dbReference>
<evidence type="ECO:0000259" key="7">
    <source>
        <dbReference type="Pfam" id="PF00694"/>
    </source>
</evidence>
<organism evidence="8 9">
    <name type="scientific">Eiseniibacteriota bacterium</name>
    <dbReference type="NCBI Taxonomy" id="2212470"/>
    <lineage>
        <taxon>Bacteria</taxon>
        <taxon>Candidatus Eiseniibacteriota</taxon>
    </lineage>
</organism>
<dbReference type="Gene3D" id="3.20.19.10">
    <property type="entry name" value="Aconitase, domain 4"/>
    <property type="match status" value="1"/>
</dbReference>
<dbReference type="Pfam" id="PF00694">
    <property type="entry name" value="Aconitase_C"/>
    <property type="match status" value="1"/>
</dbReference>
<dbReference type="GO" id="GO:0170034">
    <property type="term" value="P:L-amino acid biosynthetic process"/>
    <property type="evidence" value="ECO:0007669"/>
    <property type="project" value="UniProtKB-ARBA"/>
</dbReference>
<evidence type="ECO:0000256" key="3">
    <source>
        <dbReference type="ARBA" id="ARBA00023014"/>
    </source>
</evidence>
<feature type="domain" description="Aconitase A/isopropylmalate dehydratase small subunit swivel" evidence="7">
    <location>
        <begin position="517"/>
        <end position="569"/>
    </location>
</feature>
<dbReference type="InterPro" id="IPR000573">
    <property type="entry name" value="AconitaseA/IPMdHydase_ssu_swvl"/>
</dbReference>
<dbReference type="InterPro" id="IPR015931">
    <property type="entry name" value="Acnase/IPM_dHydase_lsu_aba_1/3"/>
</dbReference>
<gene>
    <name evidence="8" type="ORF">FJY75_08370</name>
</gene>